<organism evidence="1 2">
    <name type="scientific">Salmonella enterica I</name>
    <dbReference type="NCBI Taxonomy" id="59201"/>
    <lineage>
        <taxon>Bacteria</taxon>
        <taxon>Pseudomonadati</taxon>
        <taxon>Pseudomonadota</taxon>
        <taxon>Gammaproteobacteria</taxon>
        <taxon>Enterobacterales</taxon>
        <taxon>Enterobacteriaceae</taxon>
        <taxon>Salmonella</taxon>
    </lineage>
</organism>
<sequence length="123" mass="14549">MVDNIEQQVYELVRPYAGTYLFNIKQVELTPEIDLDTDLSIDELEAEDLMNKFFEKLNVERGNFRIETYFPNHPFSWHPFKKTEPVPVPDFTISMLIESAKPGNGYMTNCNELNKWLYQYPSF</sequence>
<proteinExistence type="predicted"/>
<gene>
    <name evidence="1" type="ORF">NCTC8261_02923</name>
</gene>
<evidence type="ECO:0000313" key="1">
    <source>
        <dbReference type="EMBL" id="SUH36658.1"/>
    </source>
</evidence>
<dbReference type="AlphaFoldDB" id="A0A379WSR4"/>
<name>A0A379WSR4_SALET</name>
<protein>
    <submittedName>
        <fullName evidence="1">Acyl carrier protein</fullName>
    </submittedName>
</protein>
<dbReference type="InterPro" id="IPR010862">
    <property type="entry name" value="DUF1493"/>
</dbReference>
<reference evidence="1 2" key="1">
    <citation type="submission" date="2018-06" db="EMBL/GenBank/DDBJ databases">
        <authorList>
            <consortium name="Pathogen Informatics"/>
            <person name="Doyle S."/>
        </authorList>
    </citation>
    <scope>NUCLEOTIDE SEQUENCE [LARGE SCALE GENOMIC DNA]</scope>
    <source>
        <strain evidence="1 2">NCTC8261</strain>
    </source>
</reference>
<evidence type="ECO:0000313" key="2">
    <source>
        <dbReference type="Proteomes" id="UP000254712"/>
    </source>
</evidence>
<accession>A0A379WSR4</accession>
<dbReference type="Proteomes" id="UP000254712">
    <property type="component" value="Unassembled WGS sequence"/>
</dbReference>
<dbReference type="Pfam" id="PF07377">
    <property type="entry name" value="DUF1493"/>
    <property type="match status" value="1"/>
</dbReference>
<dbReference type="EMBL" id="UGXT01000002">
    <property type="protein sequence ID" value="SUH36658.1"/>
    <property type="molecule type" value="Genomic_DNA"/>
</dbReference>